<dbReference type="CDD" id="cd06171">
    <property type="entry name" value="Sigma70_r4"/>
    <property type="match status" value="1"/>
</dbReference>
<evidence type="ECO:0000313" key="8">
    <source>
        <dbReference type="EMBL" id="GAC06466.1"/>
    </source>
</evidence>
<dbReference type="SUPFAM" id="SSF88659">
    <property type="entry name" value="Sigma3 and sigma4 domains of RNA polymerase sigma factors"/>
    <property type="match status" value="1"/>
</dbReference>
<keyword evidence="2" id="KW-0805">Transcription regulation</keyword>
<dbReference type="Gene3D" id="1.10.1740.10">
    <property type="match status" value="1"/>
</dbReference>
<dbReference type="Proteomes" id="UP000008372">
    <property type="component" value="Unassembled WGS sequence"/>
</dbReference>
<evidence type="ECO:0000256" key="2">
    <source>
        <dbReference type="ARBA" id="ARBA00023015"/>
    </source>
</evidence>
<proteinExistence type="inferred from homology"/>
<dbReference type="InterPro" id="IPR036388">
    <property type="entry name" value="WH-like_DNA-bd_sf"/>
</dbReference>
<keyword evidence="5" id="KW-0804">Transcription</keyword>
<dbReference type="InterPro" id="IPR013325">
    <property type="entry name" value="RNA_pol_sigma_r2"/>
</dbReference>
<evidence type="ECO:0000256" key="5">
    <source>
        <dbReference type="ARBA" id="ARBA00023163"/>
    </source>
</evidence>
<evidence type="ECO:0000256" key="4">
    <source>
        <dbReference type="ARBA" id="ARBA00023125"/>
    </source>
</evidence>
<feature type="domain" description="RNA polymerase sigma-70 region 2" evidence="6">
    <location>
        <begin position="10"/>
        <end position="71"/>
    </location>
</feature>
<dbReference type="EMBL" id="BAEK01000068">
    <property type="protein sequence ID" value="GAC06466.1"/>
    <property type="molecule type" value="Genomic_DNA"/>
</dbReference>
<evidence type="ECO:0000259" key="6">
    <source>
        <dbReference type="Pfam" id="PF04542"/>
    </source>
</evidence>
<evidence type="ECO:0000256" key="3">
    <source>
        <dbReference type="ARBA" id="ARBA00023082"/>
    </source>
</evidence>
<comment type="similarity">
    <text evidence="1">Belongs to the sigma-70 factor family. ECF subfamily.</text>
</comment>
<evidence type="ECO:0000256" key="1">
    <source>
        <dbReference type="ARBA" id="ARBA00010641"/>
    </source>
</evidence>
<keyword evidence="9" id="KW-1185">Reference proteome</keyword>
<protein>
    <submittedName>
        <fullName evidence="8">RNA polymerase sigma-70 factor, ECF subfamily</fullName>
    </submittedName>
</protein>
<gene>
    <name evidence="8" type="primary">rpoE</name>
    <name evidence="8" type="ORF">GAGA_3633</name>
</gene>
<dbReference type="InterPro" id="IPR013249">
    <property type="entry name" value="RNA_pol_sigma70_r4_t2"/>
</dbReference>
<dbReference type="RefSeq" id="WP_008305337.1">
    <property type="nucleotide sequence ID" value="NZ_BAEK01000068.1"/>
</dbReference>
<keyword evidence="4" id="KW-0238">DNA-binding</keyword>
<evidence type="ECO:0000259" key="7">
    <source>
        <dbReference type="Pfam" id="PF08281"/>
    </source>
</evidence>
<dbReference type="NCBIfam" id="TIGR02937">
    <property type="entry name" value="sigma70-ECF"/>
    <property type="match status" value="1"/>
</dbReference>
<dbReference type="Pfam" id="PF04542">
    <property type="entry name" value="Sigma70_r2"/>
    <property type="match status" value="1"/>
</dbReference>
<organism evidence="8 9">
    <name type="scientific">Paraglaciecola agarilytica NO2</name>
    <dbReference type="NCBI Taxonomy" id="1125747"/>
    <lineage>
        <taxon>Bacteria</taxon>
        <taxon>Pseudomonadati</taxon>
        <taxon>Pseudomonadota</taxon>
        <taxon>Gammaproteobacteria</taxon>
        <taxon>Alteromonadales</taxon>
        <taxon>Alteromonadaceae</taxon>
        <taxon>Paraglaciecola</taxon>
    </lineage>
</organism>
<dbReference type="PANTHER" id="PTHR43133:SF8">
    <property type="entry name" value="RNA POLYMERASE SIGMA FACTOR HI_1459-RELATED"/>
    <property type="match status" value="1"/>
</dbReference>
<sequence length="163" mass="19096">MKQSDSFISFMPRVRRFVLNKTQNTDVANDVVQETMLRTFRCAPSDPLQSPLAYMLTVAKSVLSDHWRVEKKHQVDQELNESQAHHTDIEFEYLNSEKVRIIAQLLEGMPPLRRKVFEMRRIEGKSREEIAQELDLSIEAVKKHINRAMVEVTLCAEKHGWEF</sequence>
<accession>A0ABQ0IAP9</accession>
<dbReference type="InterPro" id="IPR039425">
    <property type="entry name" value="RNA_pol_sigma-70-like"/>
</dbReference>
<feature type="domain" description="RNA polymerase sigma factor 70 region 4 type 2" evidence="7">
    <location>
        <begin position="101"/>
        <end position="149"/>
    </location>
</feature>
<dbReference type="InterPro" id="IPR013324">
    <property type="entry name" value="RNA_pol_sigma_r3/r4-like"/>
</dbReference>
<evidence type="ECO:0000313" key="9">
    <source>
        <dbReference type="Proteomes" id="UP000008372"/>
    </source>
</evidence>
<reference evidence="8 9" key="1">
    <citation type="journal article" date="2014" name="Environ. Microbiol.">
        <title>Comparative genomics of the marine bacterial genus Glaciecola reveals the high degree of genomic diversity and genomic characteristic for cold adaptation.</title>
        <authorList>
            <person name="Qin Q.L."/>
            <person name="Xie B.B."/>
            <person name="Yu Y."/>
            <person name="Shu Y.L."/>
            <person name="Rong J.C."/>
            <person name="Zhang Y.J."/>
            <person name="Zhao D.L."/>
            <person name="Chen X.L."/>
            <person name="Zhang X.Y."/>
            <person name="Chen B."/>
            <person name="Zhou B.C."/>
            <person name="Zhang Y.Z."/>
        </authorList>
    </citation>
    <scope>NUCLEOTIDE SEQUENCE [LARGE SCALE GENOMIC DNA]</scope>
    <source>
        <strain evidence="8 9">NO2</strain>
    </source>
</reference>
<keyword evidence="3" id="KW-0731">Sigma factor</keyword>
<dbReference type="Gene3D" id="1.10.10.10">
    <property type="entry name" value="Winged helix-like DNA-binding domain superfamily/Winged helix DNA-binding domain"/>
    <property type="match status" value="1"/>
</dbReference>
<dbReference type="Pfam" id="PF08281">
    <property type="entry name" value="Sigma70_r4_2"/>
    <property type="match status" value="1"/>
</dbReference>
<dbReference type="SUPFAM" id="SSF88946">
    <property type="entry name" value="Sigma2 domain of RNA polymerase sigma factors"/>
    <property type="match status" value="1"/>
</dbReference>
<dbReference type="InterPro" id="IPR007627">
    <property type="entry name" value="RNA_pol_sigma70_r2"/>
</dbReference>
<dbReference type="PANTHER" id="PTHR43133">
    <property type="entry name" value="RNA POLYMERASE ECF-TYPE SIGMA FACTO"/>
    <property type="match status" value="1"/>
</dbReference>
<comment type="caution">
    <text evidence="8">The sequence shown here is derived from an EMBL/GenBank/DDBJ whole genome shotgun (WGS) entry which is preliminary data.</text>
</comment>
<name>A0ABQ0IAP9_9ALTE</name>
<dbReference type="InterPro" id="IPR014284">
    <property type="entry name" value="RNA_pol_sigma-70_dom"/>
</dbReference>